<evidence type="ECO:0000256" key="1">
    <source>
        <dbReference type="SAM" id="MobiDB-lite"/>
    </source>
</evidence>
<evidence type="ECO:0000313" key="2">
    <source>
        <dbReference type="EMBL" id="KAK9791191.1"/>
    </source>
</evidence>
<evidence type="ECO:0000313" key="3">
    <source>
        <dbReference type="Proteomes" id="UP001465755"/>
    </source>
</evidence>
<dbReference type="Gene3D" id="3.20.20.140">
    <property type="entry name" value="Metal-dependent hydrolases"/>
    <property type="match status" value="1"/>
</dbReference>
<keyword evidence="3" id="KW-1185">Reference proteome</keyword>
<feature type="region of interest" description="Disordered" evidence="1">
    <location>
        <begin position="80"/>
        <end position="109"/>
    </location>
</feature>
<dbReference type="InterPro" id="IPR032466">
    <property type="entry name" value="Metal_Hydrolase"/>
</dbReference>
<comment type="caution">
    <text evidence="2">The sequence shown here is derived from an EMBL/GenBank/DDBJ whole genome shotgun (WGS) entry which is preliminary data.</text>
</comment>
<protein>
    <submittedName>
        <fullName evidence="2">Uncharacterized protein</fullName>
    </submittedName>
</protein>
<dbReference type="AlphaFoldDB" id="A0AAW1NS30"/>
<reference evidence="2 3" key="1">
    <citation type="journal article" date="2024" name="Nat. Commun.">
        <title>Phylogenomics reveals the evolutionary origins of lichenization in chlorophyte algae.</title>
        <authorList>
            <person name="Puginier C."/>
            <person name="Libourel C."/>
            <person name="Otte J."/>
            <person name="Skaloud P."/>
            <person name="Haon M."/>
            <person name="Grisel S."/>
            <person name="Petersen M."/>
            <person name="Berrin J.G."/>
            <person name="Delaux P.M."/>
            <person name="Dal Grande F."/>
            <person name="Keller J."/>
        </authorList>
    </citation>
    <scope>NUCLEOTIDE SEQUENCE [LARGE SCALE GENOMIC DNA]</scope>
    <source>
        <strain evidence="2 3">SAG 2036</strain>
    </source>
</reference>
<accession>A0AAW1NS30</accession>
<organism evidence="2 3">
    <name type="scientific">Symbiochloris irregularis</name>
    <dbReference type="NCBI Taxonomy" id="706552"/>
    <lineage>
        <taxon>Eukaryota</taxon>
        <taxon>Viridiplantae</taxon>
        <taxon>Chlorophyta</taxon>
        <taxon>core chlorophytes</taxon>
        <taxon>Trebouxiophyceae</taxon>
        <taxon>Trebouxiales</taxon>
        <taxon>Trebouxiaceae</taxon>
        <taxon>Symbiochloris</taxon>
    </lineage>
</organism>
<name>A0AAW1NS30_9CHLO</name>
<dbReference type="Proteomes" id="UP001465755">
    <property type="component" value="Unassembled WGS sequence"/>
</dbReference>
<sequence>MHVHITGVTTVVGVIGTDSVSRSQENLIAKCQALNAEGITAYHWCGGYRFPVQTATGDVQRDLLLLQSCLGVGEVAVSDHRGSPCHTTGIGSPGQVQSSMHTSNVFDPA</sequence>
<dbReference type="EMBL" id="JALJOQ010000180">
    <property type="protein sequence ID" value="KAK9791191.1"/>
    <property type="molecule type" value="Genomic_DNA"/>
</dbReference>
<feature type="compositionally biased region" description="Polar residues" evidence="1">
    <location>
        <begin position="85"/>
        <end position="109"/>
    </location>
</feature>
<gene>
    <name evidence="2" type="ORF">WJX73_008875</name>
</gene>
<proteinExistence type="predicted"/>
<dbReference type="SUPFAM" id="SSF51556">
    <property type="entry name" value="Metallo-dependent hydrolases"/>
    <property type="match status" value="1"/>
</dbReference>